<organism evidence="1 2">
    <name type="scientific">Hypsizygus marmoreus</name>
    <name type="common">White beech mushroom</name>
    <name type="synonym">Agaricus marmoreus</name>
    <dbReference type="NCBI Taxonomy" id="39966"/>
    <lineage>
        <taxon>Eukaryota</taxon>
        <taxon>Fungi</taxon>
        <taxon>Dikarya</taxon>
        <taxon>Basidiomycota</taxon>
        <taxon>Agaricomycotina</taxon>
        <taxon>Agaricomycetes</taxon>
        <taxon>Agaricomycetidae</taxon>
        <taxon>Agaricales</taxon>
        <taxon>Tricholomatineae</taxon>
        <taxon>Lyophyllaceae</taxon>
        <taxon>Hypsizygus</taxon>
    </lineage>
</organism>
<dbReference type="Proteomes" id="UP000076154">
    <property type="component" value="Unassembled WGS sequence"/>
</dbReference>
<dbReference type="AlphaFoldDB" id="A0A369IZ46"/>
<sequence>MNSQSDGILTAPAEGNRSWLQGILTPYAGDTAYEMISTVSRSQLRALGSIIAHTLTQTPAPFLKRPALGARLSSGTIVGETGPHVTSGIHPGTISRAYLRRQEDHDM</sequence>
<evidence type="ECO:0000313" key="1">
    <source>
        <dbReference type="EMBL" id="RDB15019.1"/>
    </source>
</evidence>
<proteinExistence type="predicted"/>
<name>A0A369IZ46_HYPMA</name>
<reference evidence="1" key="1">
    <citation type="submission" date="2018-04" db="EMBL/GenBank/DDBJ databases">
        <title>Whole genome sequencing of Hypsizygus marmoreus.</title>
        <authorList>
            <person name="Choi I.-G."/>
            <person name="Min B."/>
            <person name="Kim J.-G."/>
            <person name="Kim S."/>
            <person name="Oh Y.-L."/>
            <person name="Kong W.-S."/>
            <person name="Park H."/>
            <person name="Jeong J."/>
            <person name="Song E.-S."/>
        </authorList>
    </citation>
    <scope>NUCLEOTIDE SEQUENCE [LARGE SCALE GENOMIC DNA]</scope>
    <source>
        <strain evidence="1">51987-8</strain>
    </source>
</reference>
<protein>
    <submittedName>
        <fullName evidence="1">Uncharacterized protein</fullName>
    </submittedName>
</protein>
<gene>
    <name evidence="1" type="ORF">Hypma_005480</name>
</gene>
<comment type="caution">
    <text evidence="1">The sequence shown here is derived from an EMBL/GenBank/DDBJ whole genome shotgun (WGS) entry which is preliminary data.</text>
</comment>
<evidence type="ECO:0000313" key="2">
    <source>
        <dbReference type="Proteomes" id="UP000076154"/>
    </source>
</evidence>
<keyword evidence="2" id="KW-1185">Reference proteome</keyword>
<dbReference type="EMBL" id="LUEZ02000227">
    <property type="protein sequence ID" value="RDB15019.1"/>
    <property type="molecule type" value="Genomic_DNA"/>
</dbReference>
<accession>A0A369IZ46</accession>
<dbReference type="InParanoid" id="A0A369IZ46"/>